<dbReference type="RefSeq" id="WP_232399111.1">
    <property type="nucleotide sequence ID" value="NZ_CP102173.1"/>
</dbReference>
<keyword evidence="2" id="KW-1185">Reference proteome</keyword>
<proteinExistence type="predicted"/>
<evidence type="ECO:0000313" key="2">
    <source>
        <dbReference type="Proteomes" id="UP001316184"/>
    </source>
</evidence>
<name>A0ABY5MDQ9_9ACTN</name>
<reference evidence="1 2" key="1">
    <citation type="submission" date="2022-08" db="EMBL/GenBank/DDBJ databases">
        <title>novel species in genus Aeromicrobium.</title>
        <authorList>
            <person name="Ye L."/>
        </authorList>
    </citation>
    <scope>NUCLEOTIDE SEQUENCE [LARGE SCALE GENOMIC DNA]</scope>
    <source>
        <strain evidence="2">zg-Y1379</strain>
    </source>
</reference>
<dbReference type="PROSITE" id="PS51257">
    <property type="entry name" value="PROKAR_LIPOPROTEIN"/>
    <property type="match status" value="1"/>
</dbReference>
<gene>
    <name evidence="1" type="ORF">NQV15_07025</name>
</gene>
<dbReference type="EMBL" id="CP102173">
    <property type="protein sequence ID" value="UUP15059.1"/>
    <property type="molecule type" value="Genomic_DNA"/>
</dbReference>
<accession>A0ABY5MDQ9</accession>
<organism evidence="1 2">
    <name type="scientific">Aeromicrobium wangtongii</name>
    <dbReference type="NCBI Taxonomy" id="2969247"/>
    <lineage>
        <taxon>Bacteria</taxon>
        <taxon>Bacillati</taxon>
        <taxon>Actinomycetota</taxon>
        <taxon>Actinomycetes</taxon>
        <taxon>Propionibacteriales</taxon>
        <taxon>Nocardioidaceae</taxon>
        <taxon>Aeromicrobium</taxon>
    </lineage>
</organism>
<sequence length="437" mass="47873">MEALDRRTLLLGSAGLVLAGCGGGGSGGDTKAKATPTGPNIVKPRTGTVVTEADTAALRERLNQALASGDVEQLVAVIEPGDFGLDDVRKRWTRRFENFDRLGFIDGQWYVGVPSGRTRNAAGGLVEFSGELVFAHTVRGCDGQQVVENMPAKFRKKSEDAPLELLHIGDIDEYFDPSVWDVADVDAIETEHTWIVFRRQDARRAKAYAARIEAGAKRAFALMPRPKGVDKVFYALTWPQIDGKLWGGVSVGDADAHAYYHPFLDPDELARGQKKAADSTGLPLGTGRVGLHETSFSRSDFEDVACHEAIHVLANQWYAGDRAKPTWVAEGLAMWGDSRPGSGRLMARDGGRIRATFAEFQTIAPKGYDEFHDSPREYEFYACSGAVFEYLDQTQGRDAVFEVAEAFYSSDTRSQASKKLGRSEKELLAATRKWIGA</sequence>
<evidence type="ECO:0008006" key="3">
    <source>
        <dbReference type="Google" id="ProtNLM"/>
    </source>
</evidence>
<dbReference type="Proteomes" id="UP001316184">
    <property type="component" value="Chromosome"/>
</dbReference>
<dbReference type="PROSITE" id="PS51318">
    <property type="entry name" value="TAT"/>
    <property type="match status" value="1"/>
</dbReference>
<dbReference type="InterPro" id="IPR006311">
    <property type="entry name" value="TAT_signal"/>
</dbReference>
<evidence type="ECO:0000313" key="1">
    <source>
        <dbReference type="EMBL" id="UUP15059.1"/>
    </source>
</evidence>
<protein>
    <recommendedName>
        <fullName evidence="3">Lipoprotein</fullName>
    </recommendedName>
</protein>